<name>A0A4Y7THB2_COPMI</name>
<accession>A0A4Y7THB2</accession>
<protein>
    <submittedName>
        <fullName evidence="2">Uncharacterized protein</fullName>
    </submittedName>
</protein>
<evidence type="ECO:0000256" key="1">
    <source>
        <dbReference type="SAM" id="Phobius"/>
    </source>
</evidence>
<keyword evidence="3" id="KW-1185">Reference proteome</keyword>
<keyword evidence="1" id="KW-0472">Membrane</keyword>
<keyword evidence="1" id="KW-1133">Transmembrane helix</keyword>
<gene>
    <name evidence="2" type="ORF">FA13DRAFT_230862</name>
</gene>
<reference evidence="2 3" key="1">
    <citation type="journal article" date="2019" name="Nat. Ecol. Evol.">
        <title>Megaphylogeny resolves global patterns of mushroom evolution.</title>
        <authorList>
            <person name="Varga T."/>
            <person name="Krizsan K."/>
            <person name="Foldi C."/>
            <person name="Dima B."/>
            <person name="Sanchez-Garcia M."/>
            <person name="Sanchez-Ramirez S."/>
            <person name="Szollosi G.J."/>
            <person name="Szarkandi J.G."/>
            <person name="Papp V."/>
            <person name="Albert L."/>
            <person name="Andreopoulos W."/>
            <person name="Angelini C."/>
            <person name="Antonin V."/>
            <person name="Barry K.W."/>
            <person name="Bougher N.L."/>
            <person name="Buchanan P."/>
            <person name="Buyck B."/>
            <person name="Bense V."/>
            <person name="Catcheside P."/>
            <person name="Chovatia M."/>
            <person name="Cooper J."/>
            <person name="Damon W."/>
            <person name="Desjardin D."/>
            <person name="Finy P."/>
            <person name="Geml J."/>
            <person name="Haridas S."/>
            <person name="Hughes K."/>
            <person name="Justo A."/>
            <person name="Karasinski D."/>
            <person name="Kautmanova I."/>
            <person name="Kiss B."/>
            <person name="Kocsube S."/>
            <person name="Kotiranta H."/>
            <person name="LaButti K.M."/>
            <person name="Lechner B.E."/>
            <person name="Liimatainen K."/>
            <person name="Lipzen A."/>
            <person name="Lukacs Z."/>
            <person name="Mihaltcheva S."/>
            <person name="Morgado L.N."/>
            <person name="Niskanen T."/>
            <person name="Noordeloos M.E."/>
            <person name="Ohm R.A."/>
            <person name="Ortiz-Santana B."/>
            <person name="Ovrebo C."/>
            <person name="Racz N."/>
            <person name="Riley R."/>
            <person name="Savchenko A."/>
            <person name="Shiryaev A."/>
            <person name="Soop K."/>
            <person name="Spirin V."/>
            <person name="Szebenyi C."/>
            <person name="Tomsovsky M."/>
            <person name="Tulloss R.E."/>
            <person name="Uehling J."/>
            <person name="Grigoriev I.V."/>
            <person name="Vagvolgyi C."/>
            <person name="Papp T."/>
            <person name="Martin F.M."/>
            <person name="Miettinen O."/>
            <person name="Hibbett D.S."/>
            <person name="Nagy L.G."/>
        </authorList>
    </citation>
    <scope>NUCLEOTIDE SEQUENCE [LARGE SCALE GENOMIC DNA]</scope>
    <source>
        <strain evidence="2 3">FP101781</strain>
    </source>
</reference>
<evidence type="ECO:0000313" key="3">
    <source>
        <dbReference type="Proteomes" id="UP000298030"/>
    </source>
</evidence>
<evidence type="ECO:0000313" key="2">
    <source>
        <dbReference type="EMBL" id="TEB32889.1"/>
    </source>
</evidence>
<dbReference type="Proteomes" id="UP000298030">
    <property type="component" value="Unassembled WGS sequence"/>
</dbReference>
<comment type="caution">
    <text evidence="2">The sequence shown here is derived from an EMBL/GenBank/DDBJ whole genome shotgun (WGS) entry which is preliminary data.</text>
</comment>
<proteinExistence type="predicted"/>
<organism evidence="2 3">
    <name type="scientific">Coprinellus micaceus</name>
    <name type="common">Glistening ink-cap mushroom</name>
    <name type="synonym">Coprinus micaceus</name>
    <dbReference type="NCBI Taxonomy" id="71717"/>
    <lineage>
        <taxon>Eukaryota</taxon>
        <taxon>Fungi</taxon>
        <taxon>Dikarya</taxon>
        <taxon>Basidiomycota</taxon>
        <taxon>Agaricomycotina</taxon>
        <taxon>Agaricomycetes</taxon>
        <taxon>Agaricomycetidae</taxon>
        <taxon>Agaricales</taxon>
        <taxon>Agaricineae</taxon>
        <taxon>Psathyrellaceae</taxon>
        <taxon>Coprinellus</taxon>
    </lineage>
</organism>
<keyword evidence="1" id="KW-0812">Transmembrane</keyword>
<sequence>MRSACLAFAQGQKLFSFGELSSEYGLHVNIHPPIQSNSHTKMELITRGTAELGAYYLVHSQRIATRARHSQSSSMRIWKARFPRPPRMMSLGAYSCGLGLGFAISYTSMMYGEMAGGKVCK</sequence>
<dbReference type="EMBL" id="QPFP01000014">
    <property type="protein sequence ID" value="TEB32889.1"/>
    <property type="molecule type" value="Genomic_DNA"/>
</dbReference>
<feature type="transmembrane region" description="Helical" evidence="1">
    <location>
        <begin position="91"/>
        <end position="111"/>
    </location>
</feature>
<dbReference type="AlphaFoldDB" id="A0A4Y7THB2"/>